<name>A0A8K0VY79_9PLEO</name>
<feature type="short sequence motif" description="GXSXG" evidence="8">
    <location>
        <begin position="737"/>
        <end position="741"/>
    </location>
</feature>
<evidence type="ECO:0000256" key="6">
    <source>
        <dbReference type="ARBA" id="ARBA00023098"/>
    </source>
</evidence>
<evidence type="ECO:0000256" key="5">
    <source>
        <dbReference type="ARBA" id="ARBA00022963"/>
    </source>
</evidence>
<dbReference type="CDD" id="cd07199">
    <property type="entry name" value="Pat17_PNPLA8_PNPLA9_like"/>
    <property type="match status" value="1"/>
</dbReference>
<dbReference type="CDD" id="cd16449">
    <property type="entry name" value="RING-HC"/>
    <property type="match status" value="1"/>
</dbReference>
<feature type="non-terminal residue" evidence="12">
    <location>
        <position position="1191"/>
    </location>
</feature>
<keyword evidence="1" id="KW-0479">Metal-binding</keyword>
<keyword evidence="4" id="KW-0862">Zinc</keyword>
<dbReference type="InterPro" id="IPR001841">
    <property type="entry name" value="Znf_RING"/>
</dbReference>
<dbReference type="PROSITE" id="PS00518">
    <property type="entry name" value="ZF_RING_1"/>
    <property type="match status" value="1"/>
</dbReference>
<dbReference type="InterPro" id="IPR016035">
    <property type="entry name" value="Acyl_Trfase/lysoPLipase"/>
</dbReference>
<dbReference type="GO" id="GO:0047499">
    <property type="term" value="F:calcium-independent phospholipase A2 activity"/>
    <property type="evidence" value="ECO:0007669"/>
    <property type="project" value="TreeGrafter"/>
</dbReference>
<evidence type="ECO:0000313" key="12">
    <source>
        <dbReference type="EMBL" id="KAH7084592.1"/>
    </source>
</evidence>
<evidence type="ECO:0000256" key="3">
    <source>
        <dbReference type="ARBA" id="ARBA00022801"/>
    </source>
</evidence>
<keyword evidence="2 7" id="KW-0863">Zinc-finger</keyword>
<keyword evidence="6 8" id="KW-0443">Lipid metabolism</keyword>
<dbReference type="EMBL" id="JAGMVJ010000012">
    <property type="protein sequence ID" value="KAH7084592.1"/>
    <property type="molecule type" value="Genomic_DNA"/>
</dbReference>
<evidence type="ECO:0000256" key="2">
    <source>
        <dbReference type="ARBA" id="ARBA00022771"/>
    </source>
</evidence>
<feature type="short sequence motif" description="GXGXXG" evidence="8">
    <location>
        <begin position="703"/>
        <end position="708"/>
    </location>
</feature>
<proteinExistence type="predicted"/>
<evidence type="ECO:0000313" key="13">
    <source>
        <dbReference type="Proteomes" id="UP000813461"/>
    </source>
</evidence>
<gene>
    <name evidence="12" type="ORF">FB567DRAFT_445911</name>
</gene>
<dbReference type="InterPro" id="IPR017907">
    <property type="entry name" value="Znf_RING_CS"/>
</dbReference>
<dbReference type="PROSITE" id="PS51635">
    <property type="entry name" value="PNPLA"/>
    <property type="match status" value="1"/>
</dbReference>
<evidence type="ECO:0000259" key="11">
    <source>
        <dbReference type="PROSITE" id="PS51635"/>
    </source>
</evidence>
<dbReference type="GO" id="GO:0016042">
    <property type="term" value="P:lipid catabolic process"/>
    <property type="evidence" value="ECO:0007669"/>
    <property type="project" value="UniProtKB-UniRule"/>
</dbReference>
<feature type="domain" description="RING-type" evidence="9">
    <location>
        <begin position="633"/>
        <end position="676"/>
    </location>
</feature>
<evidence type="ECO:0000259" key="10">
    <source>
        <dbReference type="PROSITE" id="PS50119"/>
    </source>
</evidence>
<organism evidence="12 13">
    <name type="scientific">Paraphoma chrysanthemicola</name>
    <dbReference type="NCBI Taxonomy" id="798071"/>
    <lineage>
        <taxon>Eukaryota</taxon>
        <taxon>Fungi</taxon>
        <taxon>Dikarya</taxon>
        <taxon>Ascomycota</taxon>
        <taxon>Pezizomycotina</taxon>
        <taxon>Dothideomycetes</taxon>
        <taxon>Pleosporomycetidae</taxon>
        <taxon>Pleosporales</taxon>
        <taxon>Pleosporineae</taxon>
        <taxon>Phaeosphaeriaceae</taxon>
        <taxon>Paraphoma</taxon>
    </lineage>
</organism>
<feature type="active site" description="Proton acceptor" evidence="8">
    <location>
        <position position="896"/>
    </location>
</feature>
<evidence type="ECO:0000259" key="9">
    <source>
        <dbReference type="PROSITE" id="PS50089"/>
    </source>
</evidence>
<comment type="caution">
    <text evidence="12">The sequence shown here is derived from an EMBL/GenBank/DDBJ whole genome shotgun (WGS) entry which is preliminary data.</text>
</comment>
<dbReference type="Proteomes" id="UP000813461">
    <property type="component" value="Unassembled WGS sequence"/>
</dbReference>
<evidence type="ECO:0000256" key="7">
    <source>
        <dbReference type="PROSITE-ProRule" id="PRU00024"/>
    </source>
</evidence>
<sequence>MSSTSSLQGVCKDPRCDDRNDQERQLFFCADCKSCLCEKCWPLQPTHESSEHEKLEYKAYLQCIRLKKILNTPTTEKDLEELHSQDRNTTWFGTSQKSSNDERPFLQDFDTFKQLIANCPDPDQIKYPQLVSFIGETSAGKSTLIKMLIEYDQAKYEANKSTFRAPVPGSPLHDSTPTSADVHLYIDPATWEEERPIFYADCEGLNAGERIPIGAHSRRQTKMDTSRKLGLRARSLEWATSDQTRTRQYAVTQLYPRLLYTFSDVVVFVLNNPKTFEHGVLPKLLEWASSSLEASTNQGTLPHAIIALNFTNTRVQPHLWNVRNATNDLLEANNHLINSAFSSSQVTRLVEKWRRRNRPIRSLRELLRCYYASFQVVRLPEAKDLPRLSRQVSQLHNTIVETCKISFLNKQKVGLLSSSEDLSFYIQQAFTHFSRNLNHPFDFKGYSLIRNPIPQNLGGHILRVALMIQRQYPTRSGAWIFERLSFMVASCFLYDCTTYRKGKPHDLFADYQPNFEDALIEFCSSHWPCEFSHPKKGRCVNVGKRHEKGHQNDRGKVTDGGYVSSFTAEIYKNTWLNSLKARLRDAQESLEREEDGPEVNGPLGPIRRLHARNISDFYLDVGGASKFNSHATCLCCLMRPPEHVLRCGHVLCTECVKAFGTVKNCTIEMTECPLHTEDSHWGSSWRIRMKPDFAGVRILSLDGGGIRGIAELEVLNQIQKKLGVRIPISAFFDLIVGTSTGGIIALALAVKQWSVHKCIDEFKRLCDKAFTPREFHGIGPLQYLTTASHGSTWKTTPLHEALYESLGSKYLFGGPQDSDNVARVAVTTTNEVATKGIVVANYCRKNPKDDRQSYEFLRPSEPHAEMQIWQAGAATSAATPFFKPFVHPVTEETYLDGAFHNNNPAKVGNRERQLLWPDVQDSHPDILLSIGTSQHQEAVVETLRNEKFEAQRKRTLSSHPAKAKLKATSKVKHFAGLFQYGKAAMNKLGDSINCERQWEEFLDRTEQGPTHRENMRRYVRINPDIGRTPPSIDAKGELQGLQVAVAQYLEEPEGRNKLEDIVFRLVASSFYFERTHATRDMSRGAARVRGKLKCRFEESSEWAKEMGVFFRKHQRADFQPYFDTWDGVEQHSRDQINIDSLRIERMASHGELNVREIELTVAANGRDAEIRLHLHTSSGRIKGYPISGFPR</sequence>
<dbReference type="InterPro" id="IPR002641">
    <property type="entry name" value="PNPLA_dom"/>
</dbReference>
<dbReference type="InterPro" id="IPR027417">
    <property type="entry name" value="P-loop_NTPase"/>
</dbReference>
<dbReference type="AlphaFoldDB" id="A0A8K0VY79"/>
<dbReference type="GO" id="GO:0008270">
    <property type="term" value="F:zinc ion binding"/>
    <property type="evidence" value="ECO:0007669"/>
    <property type="project" value="UniProtKB-KW"/>
</dbReference>
<dbReference type="Pfam" id="PF01734">
    <property type="entry name" value="Patatin"/>
    <property type="match status" value="1"/>
</dbReference>
<dbReference type="Gene3D" id="3.40.1090.10">
    <property type="entry name" value="Cytosolic phospholipase A2 catalytic domain"/>
    <property type="match status" value="1"/>
</dbReference>
<evidence type="ECO:0000256" key="8">
    <source>
        <dbReference type="PROSITE-ProRule" id="PRU01161"/>
    </source>
</evidence>
<dbReference type="PROSITE" id="PS50089">
    <property type="entry name" value="ZF_RING_2"/>
    <property type="match status" value="1"/>
</dbReference>
<feature type="active site" description="Nucleophile" evidence="8">
    <location>
        <position position="739"/>
    </location>
</feature>
<dbReference type="SUPFAM" id="SSF52151">
    <property type="entry name" value="FabD/lysophospholipase-like"/>
    <property type="match status" value="1"/>
</dbReference>
<dbReference type="GO" id="GO:0016020">
    <property type="term" value="C:membrane"/>
    <property type="evidence" value="ECO:0007669"/>
    <property type="project" value="TreeGrafter"/>
</dbReference>
<keyword evidence="3 8" id="KW-0378">Hydrolase</keyword>
<feature type="domain" description="PNPLA" evidence="11">
    <location>
        <begin position="699"/>
        <end position="909"/>
    </location>
</feature>
<keyword evidence="5 8" id="KW-0442">Lipid degradation</keyword>
<evidence type="ECO:0000256" key="1">
    <source>
        <dbReference type="ARBA" id="ARBA00022723"/>
    </source>
</evidence>
<reference evidence="12" key="1">
    <citation type="journal article" date="2021" name="Nat. Commun.">
        <title>Genetic determinants of endophytism in the Arabidopsis root mycobiome.</title>
        <authorList>
            <person name="Mesny F."/>
            <person name="Miyauchi S."/>
            <person name="Thiergart T."/>
            <person name="Pickel B."/>
            <person name="Atanasova L."/>
            <person name="Karlsson M."/>
            <person name="Huettel B."/>
            <person name="Barry K.W."/>
            <person name="Haridas S."/>
            <person name="Chen C."/>
            <person name="Bauer D."/>
            <person name="Andreopoulos W."/>
            <person name="Pangilinan J."/>
            <person name="LaButti K."/>
            <person name="Riley R."/>
            <person name="Lipzen A."/>
            <person name="Clum A."/>
            <person name="Drula E."/>
            <person name="Henrissat B."/>
            <person name="Kohler A."/>
            <person name="Grigoriev I.V."/>
            <person name="Martin F.M."/>
            <person name="Hacquard S."/>
        </authorList>
    </citation>
    <scope>NUCLEOTIDE SEQUENCE</scope>
    <source>
        <strain evidence="12">MPI-SDFR-AT-0120</strain>
    </source>
</reference>
<dbReference type="GO" id="GO:0046486">
    <property type="term" value="P:glycerolipid metabolic process"/>
    <property type="evidence" value="ECO:0007669"/>
    <property type="project" value="UniProtKB-ARBA"/>
</dbReference>
<dbReference type="SUPFAM" id="SSF52540">
    <property type="entry name" value="P-loop containing nucleoside triphosphate hydrolases"/>
    <property type="match status" value="1"/>
</dbReference>
<dbReference type="PANTHER" id="PTHR24185:SF1">
    <property type="entry name" value="CALCIUM-INDEPENDENT PHOSPHOLIPASE A2-GAMMA"/>
    <property type="match status" value="1"/>
</dbReference>
<evidence type="ECO:0000256" key="4">
    <source>
        <dbReference type="ARBA" id="ARBA00022833"/>
    </source>
</evidence>
<feature type="domain" description="B box-type" evidence="10">
    <location>
        <begin position="11"/>
        <end position="57"/>
    </location>
</feature>
<dbReference type="PANTHER" id="PTHR24185">
    <property type="entry name" value="CALCIUM-INDEPENDENT PHOSPHOLIPASE A2-GAMMA"/>
    <property type="match status" value="1"/>
</dbReference>
<accession>A0A8K0VY79</accession>
<keyword evidence="13" id="KW-1185">Reference proteome</keyword>
<dbReference type="PROSITE" id="PS50119">
    <property type="entry name" value="ZF_BBOX"/>
    <property type="match status" value="1"/>
</dbReference>
<evidence type="ECO:0008006" key="14">
    <source>
        <dbReference type="Google" id="ProtNLM"/>
    </source>
</evidence>
<dbReference type="InterPro" id="IPR000315">
    <property type="entry name" value="Znf_B-box"/>
</dbReference>
<protein>
    <recommendedName>
        <fullName evidence="14">FabD/lysophospholipase-like protein</fullName>
    </recommendedName>
</protein>
<dbReference type="OrthoDB" id="194358at2759"/>
<dbReference type="GO" id="GO:0019369">
    <property type="term" value="P:arachidonate metabolic process"/>
    <property type="evidence" value="ECO:0007669"/>
    <property type="project" value="TreeGrafter"/>
</dbReference>
<feature type="short sequence motif" description="DGA/G" evidence="8">
    <location>
        <begin position="896"/>
        <end position="898"/>
    </location>
</feature>